<comment type="function">
    <text evidence="1">Is involved in generating a small heat-stable compound (Nod), an acylated oligomer of N-acetylglucosamine, that stimulates mitosis in various plant protoplasts.</text>
</comment>
<name>A0A7X0JIQ4_9HYPH</name>
<dbReference type="GO" id="GO:0005975">
    <property type="term" value="P:carbohydrate metabolic process"/>
    <property type="evidence" value="ECO:0007669"/>
    <property type="project" value="InterPro"/>
</dbReference>
<dbReference type="InterPro" id="IPR051398">
    <property type="entry name" value="Polysacch_Deacetylase"/>
</dbReference>
<keyword evidence="4" id="KW-0732">Signal</keyword>
<dbReference type="InterPro" id="IPR002509">
    <property type="entry name" value="NODB_dom"/>
</dbReference>
<dbReference type="Proteomes" id="UP000585437">
    <property type="component" value="Unassembled WGS sequence"/>
</dbReference>
<evidence type="ECO:0000256" key="4">
    <source>
        <dbReference type="ARBA" id="ARBA00022729"/>
    </source>
</evidence>
<dbReference type="AlphaFoldDB" id="A0A7X0JIQ4"/>
<proteinExistence type="inferred from homology"/>
<feature type="domain" description="NodB homology" evidence="6">
    <location>
        <begin position="104"/>
        <end position="353"/>
    </location>
</feature>
<evidence type="ECO:0000256" key="1">
    <source>
        <dbReference type="ARBA" id="ARBA00003236"/>
    </source>
</evidence>
<dbReference type="Gene3D" id="3.20.20.370">
    <property type="entry name" value="Glycoside hydrolase/deacetylase"/>
    <property type="match status" value="1"/>
</dbReference>
<dbReference type="Pfam" id="PF01522">
    <property type="entry name" value="Polysacc_deac_1"/>
    <property type="match status" value="2"/>
</dbReference>
<evidence type="ECO:0000313" key="7">
    <source>
        <dbReference type="EMBL" id="MBB6507522.1"/>
    </source>
</evidence>
<dbReference type="PANTHER" id="PTHR34216:SF7">
    <property type="entry name" value="POLY-BETA-1,6-N-ACETYL-D-GLUCOSAMINE N-DEACETYLASE"/>
    <property type="match status" value="1"/>
</dbReference>
<protein>
    <recommendedName>
        <fullName evidence="3">Chitooligosaccharide deacetylase</fullName>
    </recommendedName>
    <alternativeName>
        <fullName evidence="5">Nodulation protein B</fullName>
    </alternativeName>
</protein>
<gene>
    <name evidence="7" type="ORF">F4695_000854</name>
</gene>
<evidence type="ECO:0000256" key="3">
    <source>
        <dbReference type="ARBA" id="ARBA00020071"/>
    </source>
</evidence>
<accession>A0A7X0JIQ4</accession>
<evidence type="ECO:0000313" key="8">
    <source>
        <dbReference type="Proteomes" id="UP000585437"/>
    </source>
</evidence>
<dbReference type="PROSITE" id="PS51677">
    <property type="entry name" value="NODB"/>
    <property type="match status" value="1"/>
</dbReference>
<organism evidence="7 8">
    <name type="scientific">Rhizobium soli</name>
    <dbReference type="NCBI Taxonomy" id="424798"/>
    <lineage>
        <taxon>Bacteria</taxon>
        <taxon>Pseudomonadati</taxon>
        <taxon>Pseudomonadota</taxon>
        <taxon>Alphaproteobacteria</taxon>
        <taxon>Hyphomicrobiales</taxon>
        <taxon>Rhizobiaceae</taxon>
        <taxon>Rhizobium/Agrobacterium group</taxon>
        <taxon>Rhizobium</taxon>
    </lineage>
</organism>
<dbReference type="GO" id="GO:0016810">
    <property type="term" value="F:hydrolase activity, acting on carbon-nitrogen (but not peptide) bonds"/>
    <property type="evidence" value="ECO:0007669"/>
    <property type="project" value="InterPro"/>
</dbReference>
<dbReference type="CDD" id="cd10968">
    <property type="entry name" value="CE4_Mlr8448_like_5s"/>
    <property type="match status" value="1"/>
</dbReference>
<reference evidence="7 8" key="1">
    <citation type="submission" date="2020-08" db="EMBL/GenBank/DDBJ databases">
        <title>The Agave Microbiome: Exploring the role of microbial communities in plant adaptations to desert environments.</title>
        <authorList>
            <person name="Partida-Martinez L.P."/>
        </authorList>
    </citation>
    <scope>NUCLEOTIDE SEQUENCE [LARGE SCALE GENOMIC DNA]</scope>
    <source>
        <strain evidence="7 8">AS3.12</strain>
    </source>
</reference>
<dbReference type="PANTHER" id="PTHR34216">
    <property type="match status" value="1"/>
</dbReference>
<evidence type="ECO:0000259" key="6">
    <source>
        <dbReference type="PROSITE" id="PS51677"/>
    </source>
</evidence>
<sequence length="353" mass="39107">MVNLKAKLPAAWIRGLKRQVTTTGLEASAALARAGMLAGARGRGSIFTLHHVRPKQSLAFQPSGHLEVTPEFLADAIERLSADGYAFVPLDDVPERLANPAGQPFAAFTLDDGYRNNAEHALPVFERYGVPFTVFVARGFAERTHSMWWETMADLIGRERELSFDFGNGPERIELGCEEQKFDAFDRFADLVFRDDEASAVSRMDALVRSHGIDPLQMTADLTMDRAELRELSRHKLATLGAHTISHRAVGRLSEAQARAEMSSSADYVQELTGIRPTTIAYPYGTRKAVGERDYRIARDLGFSVAVTTQPGTICEKWLTRLTGLPRISLNGHYQRARYVSALASGIPFKLAR</sequence>
<dbReference type="EMBL" id="JACHBU010000002">
    <property type="protein sequence ID" value="MBB6507522.1"/>
    <property type="molecule type" value="Genomic_DNA"/>
</dbReference>
<comment type="caution">
    <text evidence="7">The sequence shown here is derived from an EMBL/GenBank/DDBJ whole genome shotgun (WGS) entry which is preliminary data.</text>
</comment>
<comment type="similarity">
    <text evidence="2">Belongs to the polysaccharide deacetylase family.</text>
</comment>
<keyword evidence="8" id="KW-1185">Reference proteome</keyword>
<evidence type="ECO:0000256" key="2">
    <source>
        <dbReference type="ARBA" id="ARBA00010973"/>
    </source>
</evidence>
<evidence type="ECO:0000256" key="5">
    <source>
        <dbReference type="ARBA" id="ARBA00032976"/>
    </source>
</evidence>
<dbReference type="InterPro" id="IPR011330">
    <property type="entry name" value="Glyco_hydro/deAcase_b/a-brl"/>
</dbReference>
<dbReference type="SUPFAM" id="SSF88713">
    <property type="entry name" value="Glycoside hydrolase/deacetylase"/>
    <property type="match status" value="1"/>
</dbReference>